<feature type="domain" description="Glutaredoxin" evidence="1">
    <location>
        <begin position="4"/>
        <end position="62"/>
    </location>
</feature>
<proteinExistence type="predicted"/>
<dbReference type="EMBL" id="CP003362">
    <property type="protein sequence ID" value="AGB50274.1"/>
    <property type="molecule type" value="Genomic_DNA"/>
</dbReference>
<evidence type="ECO:0000313" key="2">
    <source>
        <dbReference type="EMBL" id="AGB50274.1"/>
    </source>
</evidence>
<dbReference type="GeneID" id="14406622"/>
<sequence length="83" mass="9418">MAEVTIYTTKTCPKCELLKKTLKESGVSFKTTDMSTPEALTELRVNGVFTLTAPVMQIDEEFLTHDELFNGMEVKREVFNNLL</sequence>
<dbReference type="RefSeq" id="WP_015325439.1">
    <property type="nucleotide sequence ID" value="NC_019977.1"/>
</dbReference>
<dbReference type="OrthoDB" id="197796at2157"/>
<gene>
    <name evidence="2" type="ordered locus">Metho_2109</name>
</gene>
<dbReference type="Pfam" id="PF00462">
    <property type="entry name" value="Glutaredoxin"/>
    <property type="match status" value="1"/>
</dbReference>
<keyword evidence="3" id="KW-1185">Reference proteome</keyword>
<reference evidence="3" key="1">
    <citation type="submission" date="2012-02" db="EMBL/GenBank/DDBJ databases">
        <title>Complete sequence of chromosome of Methanomethylovorans hollandica DSM 15978.</title>
        <authorList>
            <person name="Lucas S."/>
            <person name="Copeland A."/>
            <person name="Lapidus A."/>
            <person name="Glavina del Rio T."/>
            <person name="Dalin E."/>
            <person name="Tice H."/>
            <person name="Bruce D."/>
            <person name="Goodwin L."/>
            <person name="Pitluck S."/>
            <person name="Peters L."/>
            <person name="Mikhailova N."/>
            <person name="Held B."/>
            <person name="Kyrpides N."/>
            <person name="Mavromatis K."/>
            <person name="Ivanova N."/>
            <person name="Brettin T."/>
            <person name="Detter J.C."/>
            <person name="Han C."/>
            <person name="Larimer F."/>
            <person name="Land M."/>
            <person name="Hauser L."/>
            <person name="Markowitz V."/>
            <person name="Cheng J.-F."/>
            <person name="Hugenholtz P."/>
            <person name="Woyke T."/>
            <person name="Wu D."/>
            <person name="Spring S."/>
            <person name="Schroeder M."/>
            <person name="Brambilla E."/>
            <person name="Klenk H.-P."/>
            <person name="Eisen J.A."/>
        </authorList>
    </citation>
    <scope>NUCLEOTIDE SEQUENCE [LARGE SCALE GENOMIC DNA]</scope>
    <source>
        <strain evidence="3">DSM 15978 / NBRC 107637 / DMS1</strain>
    </source>
</reference>
<dbReference type="HOGENOM" id="CLU_188843_0_0_2"/>
<dbReference type="InterPro" id="IPR002109">
    <property type="entry name" value="Glutaredoxin"/>
</dbReference>
<evidence type="ECO:0000313" key="3">
    <source>
        <dbReference type="Proteomes" id="UP000010866"/>
    </source>
</evidence>
<dbReference type="KEGG" id="mhz:Metho_2109"/>
<dbReference type="Gene3D" id="3.40.30.10">
    <property type="entry name" value="Glutaredoxin"/>
    <property type="match status" value="1"/>
</dbReference>
<dbReference type="STRING" id="867904.Metho_2109"/>
<name>L0L1W6_METHD</name>
<dbReference type="PROSITE" id="PS51354">
    <property type="entry name" value="GLUTAREDOXIN_2"/>
    <property type="match status" value="1"/>
</dbReference>
<protein>
    <submittedName>
        <fullName evidence="2">Glutaredoxin-like protein</fullName>
    </submittedName>
</protein>
<organism evidence="2 3">
    <name type="scientific">Methanomethylovorans hollandica (strain DSM 15978 / NBRC 107637 / DMS1)</name>
    <dbReference type="NCBI Taxonomy" id="867904"/>
    <lineage>
        <taxon>Archaea</taxon>
        <taxon>Methanobacteriati</taxon>
        <taxon>Methanobacteriota</taxon>
        <taxon>Stenosarchaea group</taxon>
        <taxon>Methanomicrobia</taxon>
        <taxon>Methanosarcinales</taxon>
        <taxon>Methanosarcinaceae</taxon>
        <taxon>Methanomethylovorans</taxon>
    </lineage>
</organism>
<dbReference type="SUPFAM" id="SSF52833">
    <property type="entry name" value="Thioredoxin-like"/>
    <property type="match status" value="1"/>
</dbReference>
<dbReference type="Proteomes" id="UP000010866">
    <property type="component" value="Chromosome"/>
</dbReference>
<dbReference type="AlphaFoldDB" id="L0L1W6"/>
<evidence type="ECO:0000259" key="1">
    <source>
        <dbReference type="Pfam" id="PF00462"/>
    </source>
</evidence>
<accession>L0L1W6</accession>
<dbReference type="InterPro" id="IPR036249">
    <property type="entry name" value="Thioredoxin-like_sf"/>
</dbReference>